<dbReference type="AlphaFoldDB" id="A0A518D103"/>
<reference evidence="5 6" key="1">
    <citation type="submission" date="2019-02" db="EMBL/GenBank/DDBJ databases">
        <title>Deep-cultivation of Planctomycetes and their phenomic and genomic characterization uncovers novel biology.</title>
        <authorList>
            <person name="Wiegand S."/>
            <person name="Jogler M."/>
            <person name="Boedeker C."/>
            <person name="Pinto D."/>
            <person name="Vollmers J."/>
            <person name="Rivas-Marin E."/>
            <person name="Kohn T."/>
            <person name="Peeters S.H."/>
            <person name="Heuer A."/>
            <person name="Rast P."/>
            <person name="Oberbeckmann S."/>
            <person name="Bunk B."/>
            <person name="Jeske O."/>
            <person name="Meyerdierks A."/>
            <person name="Storesund J.E."/>
            <person name="Kallscheuer N."/>
            <person name="Luecker S."/>
            <person name="Lage O.M."/>
            <person name="Pohl T."/>
            <person name="Merkel B.J."/>
            <person name="Hornburger P."/>
            <person name="Mueller R.-W."/>
            <person name="Bruemmer F."/>
            <person name="Labrenz M."/>
            <person name="Spormann A.M."/>
            <person name="Op den Camp H."/>
            <person name="Overmann J."/>
            <person name="Amann R."/>
            <person name="Jetten M.S.M."/>
            <person name="Mascher T."/>
            <person name="Medema M.H."/>
            <person name="Devos D.P."/>
            <person name="Kaster A.-K."/>
            <person name="Ovreas L."/>
            <person name="Rohde M."/>
            <person name="Galperin M.Y."/>
            <person name="Jogler C."/>
        </authorList>
    </citation>
    <scope>NUCLEOTIDE SEQUENCE [LARGE SCALE GENOMIC DNA]</scope>
    <source>
        <strain evidence="5 6">Pla163</strain>
    </source>
</reference>
<dbReference type="GO" id="GO:0006260">
    <property type="term" value="P:DNA replication"/>
    <property type="evidence" value="ECO:0007669"/>
    <property type="project" value="InterPro"/>
</dbReference>
<gene>
    <name evidence="5" type="primary">ssb</name>
    <name evidence="5" type="ORF">Pla163_23010</name>
</gene>
<dbReference type="GO" id="GO:0003697">
    <property type="term" value="F:single-stranded DNA binding"/>
    <property type="evidence" value="ECO:0007669"/>
    <property type="project" value="UniProtKB-UniRule"/>
</dbReference>
<feature type="compositionally biased region" description="Acidic residues" evidence="4">
    <location>
        <begin position="151"/>
        <end position="160"/>
    </location>
</feature>
<dbReference type="Proteomes" id="UP000319342">
    <property type="component" value="Chromosome"/>
</dbReference>
<feature type="compositionally biased region" description="Gly residues" evidence="4">
    <location>
        <begin position="139"/>
        <end position="148"/>
    </location>
</feature>
<dbReference type="RefSeq" id="WP_419185827.1">
    <property type="nucleotide sequence ID" value="NZ_CP036290.1"/>
</dbReference>
<evidence type="ECO:0000256" key="3">
    <source>
        <dbReference type="RuleBase" id="RU000524"/>
    </source>
</evidence>
<dbReference type="EMBL" id="CP036290">
    <property type="protein sequence ID" value="QDU85173.1"/>
    <property type="molecule type" value="Genomic_DNA"/>
</dbReference>
<evidence type="ECO:0000313" key="6">
    <source>
        <dbReference type="Proteomes" id="UP000319342"/>
    </source>
</evidence>
<dbReference type="SUPFAM" id="SSF50249">
    <property type="entry name" value="Nucleic acid-binding proteins"/>
    <property type="match status" value="1"/>
</dbReference>
<proteinExistence type="inferred from homology"/>
<dbReference type="InterPro" id="IPR011344">
    <property type="entry name" value="ssDNA-bd"/>
</dbReference>
<name>A0A518D103_9BACT</name>
<dbReference type="GO" id="GO:0009295">
    <property type="term" value="C:nucleoid"/>
    <property type="evidence" value="ECO:0007669"/>
    <property type="project" value="TreeGrafter"/>
</dbReference>
<evidence type="ECO:0000256" key="4">
    <source>
        <dbReference type="SAM" id="MobiDB-lite"/>
    </source>
</evidence>
<dbReference type="PANTHER" id="PTHR10302:SF27">
    <property type="entry name" value="SINGLE-STRANDED DNA-BINDING PROTEIN"/>
    <property type="match status" value="1"/>
</dbReference>
<dbReference type="PANTHER" id="PTHR10302">
    <property type="entry name" value="SINGLE-STRANDED DNA-BINDING PROTEIN"/>
    <property type="match status" value="1"/>
</dbReference>
<accession>A0A518D103</accession>
<evidence type="ECO:0000256" key="1">
    <source>
        <dbReference type="ARBA" id="ARBA00023125"/>
    </source>
</evidence>
<comment type="subunit">
    <text evidence="2">Homotetramer.</text>
</comment>
<feature type="region of interest" description="Disordered" evidence="4">
    <location>
        <begin position="110"/>
        <end position="160"/>
    </location>
</feature>
<keyword evidence="6" id="KW-1185">Reference proteome</keyword>
<evidence type="ECO:0000256" key="2">
    <source>
        <dbReference type="HAMAP-Rule" id="MF_00984"/>
    </source>
</evidence>
<dbReference type="Gene3D" id="2.40.50.140">
    <property type="entry name" value="Nucleic acid-binding proteins"/>
    <property type="match status" value="1"/>
</dbReference>
<feature type="compositionally biased region" description="Gly residues" evidence="4">
    <location>
        <begin position="110"/>
        <end position="132"/>
    </location>
</feature>
<dbReference type="InterPro" id="IPR000424">
    <property type="entry name" value="Primosome_PriB/ssb"/>
</dbReference>
<comment type="caution">
    <text evidence="2">Lacks conserved residue(s) required for the propagation of feature annotation.</text>
</comment>
<protein>
    <recommendedName>
        <fullName evidence="2 3">Single-stranded DNA-binding protein</fullName>
        <shortName evidence="2">SSB</shortName>
    </recommendedName>
</protein>
<dbReference type="Pfam" id="PF00436">
    <property type="entry name" value="SSB"/>
    <property type="match status" value="1"/>
</dbReference>
<dbReference type="CDD" id="cd04496">
    <property type="entry name" value="SSB_OBF"/>
    <property type="match status" value="1"/>
</dbReference>
<keyword evidence="1 2" id="KW-0238">DNA-binding</keyword>
<dbReference type="PROSITE" id="PS50935">
    <property type="entry name" value="SSB"/>
    <property type="match status" value="1"/>
</dbReference>
<dbReference type="InterPro" id="IPR012340">
    <property type="entry name" value="NA-bd_OB-fold"/>
</dbReference>
<sequence>MGSFNKVLLMGNLTRDPETRFTQGGMAVVNFGLAVNEKFQGSDGQNQERTTFVDVTMFGKRGEAFARFHTKGKSAFVEGKLRLDTWEDKNGGGKRSKLYVVGDSWEFVGGGGRDGGGQGGDDGGSWGASRSGGGDRAESGGGGGGWGGPEAETEFTDTPF</sequence>
<organism evidence="5 6">
    <name type="scientific">Rohdeia mirabilis</name>
    <dbReference type="NCBI Taxonomy" id="2528008"/>
    <lineage>
        <taxon>Bacteria</taxon>
        <taxon>Pseudomonadati</taxon>
        <taxon>Planctomycetota</taxon>
        <taxon>Planctomycetia</taxon>
        <taxon>Planctomycetia incertae sedis</taxon>
        <taxon>Rohdeia</taxon>
    </lineage>
</organism>
<dbReference type="NCBIfam" id="TIGR00621">
    <property type="entry name" value="ssb"/>
    <property type="match status" value="1"/>
</dbReference>
<dbReference type="HAMAP" id="MF_00984">
    <property type="entry name" value="SSB"/>
    <property type="match status" value="1"/>
</dbReference>
<evidence type="ECO:0000313" key="5">
    <source>
        <dbReference type="EMBL" id="QDU85173.1"/>
    </source>
</evidence>